<dbReference type="PANTHER" id="PTHR12934">
    <property type="entry name" value="50S RIBOSOMAL PROTEIN L15"/>
    <property type="match status" value="1"/>
</dbReference>
<dbReference type="GO" id="GO:0019843">
    <property type="term" value="F:rRNA binding"/>
    <property type="evidence" value="ECO:0007669"/>
    <property type="project" value="UniProtKB-UniRule"/>
</dbReference>
<dbReference type="NCBIfam" id="TIGR01071">
    <property type="entry name" value="rplO_bact"/>
    <property type="match status" value="1"/>
</dbReference>
<dbReference type="GO" id="GO:0003735">
    <property type="term" value="F:structural constituent of ribosome"/>
    <property type="evidence" value="ECO:0007669"/>
    <property type="project" value="InterPro"/>
</dbReference>
<keyword evidence="2 5" id="KW-0694">RNA-binding</keyword>
<accession>A0A449A681</accession>
<evidence type="ECO:0000313" key="9">
    <source>
        <dbReference type="Proteomes" id="UP000289440"/>
    </source>
</evidence>
<dbReference type="GO" id="GO:0006412">
    <property type="term" value="P:translation"/>
    <property type="evidence" value="ECO:0007669"/>
    <property type="project" value="UniProtKB-UniRule"/>
</dbReference>
<feature type="compositionally biased region" description="Basic residues" evidence="6">
    <location>
        <begin position="14"/>
        <end position="26"/>
    </location>
</feature>
<comment type="similarity">
    <text evidence="1 5">Belongs to the universal ribosomal protein uL15 family.</text>
</comment>
<dbReference type="Proteomes" id="UP000289440">
    <property type="component" value="Chromosome"/>
</dbReference>
<dbReference type="Pfam" id="PF00828">
    <property type="entry name" value="Ribosomal_L27A"/>
    <property type="match status" value="1"/>
</dbReference>
<dbReference type="GO" id="GO:0022625">
    <property type="term" value="C:cytosolic large ribosomal subunit"/>
    <property type="evidence" value="ECO:0007669"/>
    <property type="project" value="TreeGrafter"/>
</dbReference>
<evidence type="ECO:0000256" key="1">
    <source>
        <dbReference type="ARBA" id="ARBA00007320"/>
    </source>
</evidence>
<sequence length="145" mass="16220">MKLHELQSTIGSRKEKHRKGRGHAAGKGKQAGKGQSGQRKRSSVRPGFEGGQNPLFRRIPKIGFNNINSVKYQTVSLAKLEEKFENNSSITIRDLFDKKLVRRKTMPVKILALGKLTKTLHIETDACSTKAKEIIENLKGTVKLI</sequence>
<dbReference type="AlphaFoldDB" id="A0A449A681"/>
<evidence type="ECO:0000256" key="2">
    <source>
        <dbReference type="ARBA" id="ARBA00022884"/>
    </source>
</evidence>
<proteinExistence type="inferred from homology"/>
<dbReference type="OrthoDB" id="9810293at2"/>
<dbReference type="PANTHER" id="PTHR12934:SF11">
    <property type="entry name" value="LARGE RIBOSOMAL SUBUNIT PROTEIN UL15M"/>
    <property type="match status" value="1"/>
</dbReference>
<evidence type="ECO:0000256" key="5">
    <source>
        <dbReference type="HAMAP-Rule" id="MF_01341"/>
    </source>
</evidence>
<evidence type="ECO:0000313" key="8">
    <source>
        <dbReference type="EMBL" id="VEU59744.1"/>
    </source>
</evidence>
<dbReference type="InterPro" id="IPR036227">
    <property type="entry name" value="Ribosomal_uL15/eL18_sf"/>
</dbReference>
<keyword evidence="4 5" id="KW-0687">Ribonucleoprotein</keyword>
<evidence type="ECO:0000259" key="7">
    <source>
        <dbReference type="Pfam" id="PF00828"/>
    </source>
</evidence>
<comment type="subunit">
    <text evidence="5">Part of the 50S ribosomal subunit.</text>
</comment>
<gene>
    <name evidence="5 8" type="primary">rplO</name>
    <name evidence="8" type="ORF">NCTC10166_00728</name>
</gene>
<dbReference type="InterPro" id="IPR030878">
    <property type="entry name" value="Ribosomal_uL15"/>
</dbReference>
<dbReference type="Gene3D" id="3.100.10.10">
    <property type="match status" value="1"/>
</dbReference>
<evidence type="ECO:0000256" key="3">
    <source>
        <dbReference type="ARBA" id="ARBA00022980"/>
    </source>
</evidence>
<keyword evidence="5" id="KW-0699">rRNA-binding</keyword>
<dbReference type="RefSeq" id="WP_129720113.1">
    <property type="nucleotide sequence ID" value="NZ_LR214951.1"/>
</dbReference>
<dbReference type="KEGG" id="mnu:NCTC10166_00728"/>
<dbReference type="InterPro" id="IPR005749">
    <property type="entry name" value="Ribosomal_uL15_bac-type"/>
</dbReference>
<feature type="domain" description="Large ribosomal subunit protein uL15/eL18" evidence="7">
    <location>
        <begin position="74"/>
        <end position="142"/>
    </location>
</feature>
<feature type="compositionally biased region" description="Polar residues" evidence="6">
    <location>
        <begin position="1"/>
        <end position="11"/>
    </location>
</feature>
<dbReference type="EMBL" id="LR214951">
    <property type="protein sequence ID" value="VEU59744.1"/>
    <property type="molecule type" value="Genomic_DNA"/>
</dbReference>
<reference evidence="8 9" key="1">
    <citation type="submission" date="2019-01" db="EMBL/GenBank/DDBJ databases">
        <authorList>
            <consortium name="Pathogen Informatics"/>
        </authorList>
    </citation>
    <scope>NUCLEOTIDE SEQUENCE [LARGE SCALE GENOMIC DNA]</scope>
    <source>
        <strain evidence="8 9">NCTC10166</strain>
    </source>
</reference>
<feature type="region of interest" description="Disordered" evidence="6">
    <location>
        <begin position="1"/>
        <end position="54"/>
    </location>
</feature>
<evidence type="ECO:0000256" key="6">
    <source>
        <dbReference type="SAM" id="MobiDB-lite"/>
    </source>
</evidence>
<evidence type="ECO:0000256" key="4">
    <source>
        <dbReference type="ARBA" id="ARBA00023274"/>
    </source>
</evidence>
<comment type="function">
    <text evidence="5">Binds to the 23S rRNA.</text>
</comment>
<name>A0A449A681_9BACT</name>
<keyword evidence="9" id="KW-1185">Reference proteome</keyword>
<dbReference type="HAMAP" id="MF_01341">
    <property type="entry name" value="Ribosomal_uL15"/>
    <property type="match status" value="1"/>
</dbReference>
<dbReference type="SUPFAM" id="SSF52080">
    <property type="entry name" value="Ribosomal proteins L15p and L18e"/>
    <property type="match status" value="1"/>
</dbReference>
<organism evidence="8 9">
    <name type="scientific">Mesomycoplasma neurolyticum</name>
    <dbReference type="NCBI Taxonomy" id="2120"/>
    <lineage>
        <taxon>Bacteria</taxon>
        <taxon>Bacillati</taxon>
        <taxon>Mycoplasmatota</taxon>
        <taxon>Mycoplasmoidales</taxon>
        <taxon>Metamycoplasmataceae</taxon>
        <taxon>Mesomycoplasma</taxon>
    </lineage>
</organism>
<dbReference type="InterPro" id="IPR021131">
    <property type="entry name" value="Ribosomal_uL15/eL18"/>
</dbReference>
<protein>
    <recommendedName>
        <fullName evidence="5">Large ribosomal subunit protein uL15</fullName>
    </recommendedName>
</protein>
<keyword evidence="3 5" id="KW-0689">Ribosomal protein</keyword>